<evidence type="ECO:0000256" key="1">
    <source>
        <dbReference type="SAM" id="MobiDB-lite"/>
    </source>
</evidence>
<keyword evidence="2" id="KW-0812">Transmembrane</keyword>
<evidence type="ECO:0000313" key="4">
    <source>
        <dbReference type="Proteomes" id="UP001239782"/>
    </source>
</evidence>
<proteinExistence type="predicted"/>
<keyword evidence="2" id="KW-1133">Transmembrane helix</keyword>
<dbReference type="RefSeq" id="WP_309201788.1">
    <property type="nucleotide sequence ID" value="NZ_CP133548.1"/>
</dbReference>
<evidence type="ECO:0000256" key="2">
    <source>
        <dbReference type="SAM" id="Phobius"/>
    </source>
</evidence>
<dbReference type="KEGG" id="plei:Q9312_15585"/>
<feature type="region of interest" description="Disordered" evidence="1">
    <location>
        <begin position="1"/>
        <end position="42"/>
    </location>
</feature>
<dbReference type="AlphaFoldDB" id="A0AA51RS52"/>
<accession>A0AA51RS52</accession>
<protein>
    <submittedName>
        <fullName evidence="3">DUF2970 domain-containing protein</fullName>
    </submittedName>
</protein>
<dbReference type="Proteomes" id="UP001239782">
    <property type="component" value="Chromosome"/>
</dbReference>
<keyword evidence="2" id="KW-0472">Membrane</keyword>
<keyword evidence="4" id="KW-1185">Reference proteome</keyword>
<feature type="transmembrane region" description="Helical" evidence="2">
    <location>
        <begin position="73"/>
        <end position="95"/>
    </location>
</feature>
<organism evidence="3 4">
    <name type="scientific">Pleionea litopenaei</name>
    <dbReference type="NCBI Taxonomy" id="3070815"/>
    <lineage>
        <taxon>Bacteria</taxon>
        <taxon>Pseudomonadati</taxon>
        <taxon>Pseudomonadota</taxon>
        <taxon>Gammaproteobacteria</taxon>
        <taxon>Oceanospirillales</taxon>
        <taxon>Pleioneaceae</taxon>
        <taxon>Pleionea</taxon>
    </lineage>
</organism>
<dbReference type="EMBL" id="CP133548">
    <property type="protein sequence ID" value="WMS86643.1"/>
    <property type="molecule type" value="Genomic_DNA"/>
</dbReference>
<feature type="compositionally biased region" description="Low complexity" evidence="1">
    <location>
        <begin position="24"/>
        <end position="42"/>
    </location>
</feature>
<gene>
    <name evidence="3" type="ORF">Q9312_15585</name>
</gene>
<evidence type="ECO:0000313" key="3">
    <source>
        <dbReference type="EMBL" id="WMS86643.1"/>
    </source>
</evidence>
<reference evidence="3 4" key="1">
    <citation type="submission" date="2023-08" db="EMBL/GenBank/DDBJ databases">
        <title>Pleionea litopenaei sp. nov., isolated from stomach of juvenile Litopenaeus vannamei.</title>
        <authorList>
            <person name="Rho A.M."/>
            <person name="Hwang C.Y."/>
        </authorList>
    </citation>
    <scope>NUCLEOTIDE SEQUENCE [LARGE SCALE GENOMIC DNA]</scope>
    <source>
        <strain evidence="3 4">HL-JVS1</strain>
    </source>
</reference>
<dbReference type="InterPro" id="IPR021344">
    <property type="entry name" value="DUF2970"/>
</dbReference>
<feature type="compositionally biased region" description="Low complexity" evidence="1">
    <location>
        <begin position="1"/>
        <end position="12"/>
    </location>
</feature>
<name>A0AA51RS52_9GAMM</name>
<dbReference type="Pfam" id="PF11174">
    <property type="entry name" value="DUF2970"/>
    <property type="match status" value="1"/>
</dbReference>
<sequence length="106" mass="11222">MTEPSQSSPAPESSHDQHSPNKQKSSSNSATNSASPTTSKKPGLFGVIQSVLAAMFGVQSESKRQQDFENGSAAEYIFVGIIAVTLFVLGIIWYVNSAIADYQAGP</sequence>